<accession>A0A2V5KQQ7</accession>
<sequence length="827" mass="90555">MKSYAGLIPRYLRHQRRRTLLTAAGITLSVALLTFMTLFVVNLKEINFRTAERVYGSYHVRFIGSDERQADTIRLHPSVRTSGALLTADVPSPVAGTSVSLFAVENDGAASMLPLTYVQGKAPERADEVALAEWALTAMRMEPRLGQTIEAGGRSFRLVGIMSNPKSTWIDAKTAGAVVPETLLGLARGPIERSVYVRFHDRLVEGPDDVYTRSAVLRDAAGIGKTALNHNDGWIEAYGSYKGRDLPSLAIVLVDAAATVIAIYNMFHLSVLEKLKQFGILRAIGMNARQLRRLIIGEALLLCAVSIPAGIALGWGALQAAASFVFEGSPAPALVTPWTVPALAAAVGLATVLLAALRPAIVAGRVSPLEALREAAAGSRPPSGFRAKPGRAYGRWLGLAGLLAHRSVSRGKSRFAVTVLSMSVAIALFVGVHYFVSIQDPAASIRHQFLWGADYYLSAGSNREGRGFDEADLASVRAIEGVRDVFPTRISYGYTYLAPDRLTPDFRTILDGEQDYLANPRARDGSYTTMVKAYFYSDELLDKAESYLIDGRIDKERLARGEDMLLIQSGDEPKTLLKAGDTIELGHMQLVDGPRNDNWSYAPDTRTVRIGGVVKKFPQVGAMPEGLHAVGHERFYESFSGGTLYRKIDVRLDERADRAAAEDALKRIAKSNNGQFVSFERKKEQIRAEFDQATRLLYAFIAIVTAIGALSIVNTMTTHFVLRTKEFGVMRAIGMSERQLRKMVRTEGLLYALHSGFWGALLGVGSTWAVYRFLSAEFPDMVPVWRFPWLSVALALAGTTAIILLSAILPLRRLNRLAIVDSIRHVE</sequence>
<feature type="transmembrane region" description="Helical" evidence="7">
    <location>
        <begin position="20"/>
        <end position="41"/>
    </location>
</feature>
<comment type="caution">
    <text evidence="10">The sequence shown here is derived from an EMBL/GenBank/DDBJ whole genome shotgun (WGS) entry which is preliminary data.</text>
</comment>
<evidence type="ECO:0000313" key="11">
    <source>
        <dbReference type="Proteomes" id="UP000247476"/>
    </source>
</evidence>
<evidence type="ECO:0000259" key="9">
    <source>
        <dbReference type="Pfam" id="PF12704"/>
    </source>
</evidence>
<feature type="transmembrane region" description="Helical" evidence="7">
    <location>
        <begin position="415"/>
        <end position="436"/>
    </location>
</feature>
<dbReference type="Proteomes" id="UP000247476">
    <property type="component" value="Unassembled WGS sequence"/>
</dbReference>
<dbReference type="OrthoDB" id="9793166at2"/>
<dbReference type="PANTHER" id="PTHR30572">
    <property type="entry name" value="MEMBRANE COMPONENT OF TRANSPORTER-RELATED"/>
    <property type="match status" value="1"/>
</dbReference>
<feature type="domain" description="ABC3 transporter permease C-terminal" evidence="8">
    <location>
        <begin position="253"/>
        <end position="357"/>
    </location>
</feature>
<evidence type="ECO:0000256" key="5">
    <source>
        <dbReference type="ARBA" id="ARBA00023136"/>
    </source>
</evidence>
<feature type="domain" description="ABC3 transporter permease C-terminal" evidence="8">
    <location>
        <begin position="699"/>
        <end position="817"/>
    </location>
</feature>
<feature type="transmembrane region" description="Helical" evidence="7">
    <location>
        <begin position="748"/>
        <end position="769"/>
    </location>
</feature>
<dbReference type="Pfam" id="PF12704">
    <property type="entry name" value="MacB_PCD"/>
    <property type="match status" value="1"/>
</dbReference>
<dbReference type="Pfam" id="PF02687">
    <property type="entry name" value="FtsX"/>
    <property type="match status" value="2"/>
</dbReference>
<comment type="subcellular location">
    <subcellularLocation>
        <location evidence="1">Cell membrane</location>
        <topology evidence="1">Multi-pass membrane protein</topology>
    </subcellularLocation>
</comment>
<evidence type="ECO:0000256" key="7">
    <source>
        <dbReference type="SAM" id="Phobius"/>
    </source>
</evidence>
<dbReference type="InterPro" id="IPR025857">
    <property type="entry name" value="MacB_PCD"/>
</dbReference>
<evidence type="ECO:0000256" key="4">
    <source>
        <dbReference type="ARBA" id="ARBA00022989"/>
    </source>
</evidence>
<evidence type="ECO:0000256" key="3">
    <source>
        <dbReference type="ARBA" id="ARBA00022692"/>
    </source>
</evidence>
<evidence type="ECO:0000256" key="2">
    <source>
        <dbReference type="ARBA" id="ARBA00022475"/>
    </source>
</evidence>
<reference evidence="10 11" key="1">
    <citation type="submission" date="2018-05" db="EMBL/GenBank/DDBJ databases">
        <title>Paenibacillus flagellatus sp. nov., isolated from selenium mineral soil.</title>
        <authorList>
            <person name="Dai X."/>
        </authorList>
    </citation>
    <scope>NUCLEOTIDE SEQUENCE [LARGE SCALE GENOMIC DNA]</scope>
    <source>
        <strain evidence="10 11">DXL2</strain>
    </source>
</reference>
<evidence type="ECO:0000259" key="8">
    <source>
        <dbReference type="Pfam" id="PF02687"/>
    </source>
</evidence>
<gene>
    <name evidence="10" type="ORF">DLM86_27155</name>
</gene>
<evidence type="ECO:0008006" key="12">
    <source>
        <dbReference type="Google" id="ProtNLM"/>
    </source>
</evidence>
<feature type="domain" description="MacB-like periplasmic core" evidence="9">
    <location>
        <begin position="19"/>
        <end position="200"/>
    </location>
</feature>
<evidence type="ECO:0000256" key="1">
    <source>
        <dbReference type="ARBA" id="ARBA00004651"/>
    </source>
</evidence>
<dbReference type="RefSeq" id="WP_110843200.1">
    <property type="nucleotide sequence ID" value="NZ_QJVJ01000015.1"/>
</dbReference>
<feature type="transmembrane region" description="Helical" evidence="7">
    <location>
        <begin position="338"/>
        <end position="357"/>
    </location>
</feature>
<keyword evidence="5 7" id="KW-0472">Membrane</keyword>
<keyword evidence="3 7" id="KW-0812">Transmembrane</keyword>
<evidence type="ECO:0000313" key="10">
    <source>
        <dbReference type="EMBL" id="PYI51046.1"/>
    </source>
</evidence>
<feature type="transmembrane region" description="Helical" evidence="7">
    <location>
        <begin position="789"/>
        <end position="809"/>
    </location>
</feature>
<dbReference type="EMBL" id="QJVJ01000015">
    <property type="protein sequence ID" value="PYI51046.1"/>
    <property type="molecule type" value="Genomic_DNA"/>
</dbReference>
<dbReference type="InterPro" id="IPR050250">
    <property type="entry name" value="Macrolide_Exporter_MacB"/>
</dbReference>
<keyword evidence="11" id="KW-1185">Reference proteome</keyword>
<keyword evidence="4 7" id="KW-1133">Transmembrane helix</keyword>
<feature type="transmembrane region" description="Helical" evidence="7">
    <location>
        <begin position="249"/>
        <end position="272"/>
    </location>
</feature>
<dbReference type="GO" id="GO:0005886">
    <property type="term" value="C:plasma membrane"/>
    <property type="evidence" value="ECO:0007669"/>
    <property type="project" value="UniProtKB-SubCell"/>
</dbReference>
<protein>
    <recommendedName>
        <fullName evidence="12">ABC transporter permease</fullName>
    </recommendedName>
</protein>
<dbReference type="InterPro" id="IPR003838">
    <property type="entry name" value="ABC3_permease_C"/>
</dbReference>
<feature type="transmembrane region" description="Helical" evidence="7">
    <location>
        <begin position="293"/>
        <end position="318"/>
    </location>
</feature>
<feature type="transmembrane region" description="Helical" evidence="7">
    <location>
        <begin position="696"/>
        <end position="722"/>
    </location>
</feature>
<organism evidence="10 11">
    <name type="scientific">Paenibacillus flagellatus</name>
    <dbReference type="NCBI Taxonomy" id="2211139"/>
    <lineage>
        <taxon>Bacteria</taxon>
        <taxon>Bacillati</taxon>
        <taxon>Bacillota</taxon>
        <taxon>Bacilli</taxon>
        <taxon>Bacillales</taxon>
        <taxon>Paenibacillaceae</taxon>
        <taxon>Paenibacillus</taxon>
    </lineage>
</organism>
<dbReference type="GO" id="GO:0022857">
    <property type="term" value="F:transmembrane transporter activity"/>
    <property type="evidence" value="ECO:0007669"/>
    <property type="project" value="TreeGrafter"/>
</dbReference>
<comment type="similarity">
    <text evidence="6">Belongs to the ABC-4 integral membrane protein family.</text>
</comment>
<proteinExistence type="inferred from homology"/>
<dbReference type="PANTHER" id="PTHR30572:SF4">
    <property type="entry name" value="ABC TRANSPORTER PERMEASE YTRF"/>
    <property type="match status" value="1"/>
</dbReference>
<evidence type="ECO:0000256" key="6">
    <source>
        <dbReference type="ARBA" id="ARBA00038076"/>
    </source>
</evidence>
<dbReference type="AlphaFoldDB" id="A0A2V5KQQ7"/>
<keyword evidence="2" id="KW-1003">Cell membrane</keyword>
<name>A0A2V5KQQ7_9BACL</name>